<evidence type="ECO:0000256" key="3">
    <source>
        <dbReference type="ARBA" id="ARBA00001964"/>
    </source>
</evidence>
<evidence type="ECO:0000256" key="4">
    <source>
        <dbReference type="ARBA" id="ARBA00007131"/>
    </source>
</evidence>
<proteinExistence type="inferred from homology"/>
<reference evidence="8 9" key="2">
    <citation type="journal article" date="2024" name="Int. J. Syst. Evol. Microbiol.">
        <title>Promethearchaeum syntrophicum gen. nov., sp. nov., an anaerobic, obligately syntrophic archaeon, the first isolate of the lineage 'Asgard' archaea, and proposal of the new archaeal phylum Promethearchaeota phyl. nov. and kingdom Promethearchaeati regn. nov.</title>
        <authorList>
            <person name="Imachi H."/>
            <person name="Nobu M.K."/>
            <person name="Kato S."/>
            <person name="Takaki Y."/>
            <person name="Miyazaki M."/>
            <person name="Miyata M."/>
            <person name="Ogawara M."/>
            <person name="Saito Y."/>
            <person name="Sakai S."/>
            <person name="Tahara Y.O."/>
            <person name="Takano Y."/>
            <person name="Tasumi E."/>
            <person name="Uematsu K."/>
            <person name="Yoshimura T."/>
            <person name="Itoh T."/>
            <person name="Ohkuma M."/>
            <person name="Takai K."/>
        </authorList>
    </citation>
    <scope>NUCLEOTIDE SEQUENCE [LARGE SCALE GENOMIC DNA]</scope>
    <source>
        <strain evidence="8 9">MK-D1</strain>
    </source>
</reference>
<dbReference type="SUPFAM" id="SSF52922">
    <property type="entry name" value="TK C-terminal domain-like"/>
    <property type="match status" value="1"/>
</dbReference>
<accession>A0A5B9DFC9</accession>
<evidence type="ECO:0000313" key="8">
    <source>
        <dbReference type="EMBL" id="QEE17436.1"/>
    </source>
</evidence>
<dbReference type="GeneID" id="41331241"/>
<dbReference type="Proteomes" id="UP000321408">
    <property type="component" value="Chromosome"/>
</dbReference>
<dbReference type="InterPro" id="IPR029061">
    <property type="entry name" value="THDP-binding"/>
</dbReference>
<dbReference type="Pfam" id="PF00456">
    <property type="entry name" value="Transketolase_N"/>
    <property type="match status" value="1"/>
</dbReference>
<dbReference type="Pfam" id="PF02780">
    <property type="entry name" value="Transketolase_C"/>
    <property type="match status" value="1"/>
</dbReference>
<protein>
    <submittedName>
        <fullName evidence="8">Transketolase C-terminal domain-containing protein</fullName>
    </submittedName>
</protein>
<feature type="domain" description="Transketolase N-terminal" evidence="5">
    <location>
        <begin position="92"/>
        <end position="286"/>
    </location>
</feature>
<dbReference type="PANTHER" id="PTHR43825:SF1">
    <property type="entry name" value="TRANSKETOLASE-LIKE PYRIMIDINE-BINDING DOMAIN-CONTAINING PROTEIN"/>
    <property type="match status" value="1"/>
</dbReference>
<comment type="cofactor">
    <cofactor evidence="1">
        <name>Mn(2+)</name>
        <dbReference type="ChEBI" id="CHEBI:29035"/>
    </cofactor>
</comment>
<dbReference type="AlphaFoldDB" id="A0A5B9DFC9"/>
<evidence type="ECO:0000259" key="5">
    <source>
        <dbReference type="Pfam" id="PF00456"/>
    </source>
</evidence>
<evidence type="ECO:0000256" key="1">
    <source>
        <dbReference type="ARBA" id="ARBA00001936"/>
    </source>
</evidence>
<organism evidence="8 9">
    <name type="scientific">Promethearchaeum syntrophicum</name>
    <dbReference type="NCBI Taxonomy" id="2594042"/>
    <lineage>
        <taxon>Archaea</taxon>
        <taxon>Promethearchaeati</taxon>
        <taxon>Promethearchaeota</taxon>
        <taxon>Promethearchaeia</taxon>
        <taxon>Promethearchaeales</taxon>
        <taxon>Promethearchaeaceae</taxon>
        <taxon>Promethearchaeum</taxon>
    </lineage>
</organism>
<dbReference type="InterPro" id="IPR005475">
    <property type="entry name" value="Transketolase-like_Pyr-bd"/>
</dbReference>
<dbReference type="InterPro" id="IPR005474">
    <property type="entry name" value="Transketolase_N"/>
</dbReference>
<feature type="domain" description="Transketolase-like pyrimidine-binding" evidence="6">
    <location>
        <begin position="338"/>
        <end position="440"/>
    </location>
</feature>
<evidence type="ECO:0000313" key="9">
    <source>
        <dbReference type="Proteomes" id="UP000321408"/>
    </source>
</evidence>
<dbReference type="Pfam" id="PF02779">
    <property type="entry name" value="Transket_pyr"/>
    <property type="match status" value="1"/>
</dbReference>
<evidence type="ECO:0000259" key="7">
    <source>
        <dbReference type="Pfam" id="PF02780"/>
    </source>
</evidence>
<name>A0A5B9DFC9_9ARCH</name>
<feature type="domain" description="Transketolase C-terminal" evidence="7">
    <location>
        <begin position="514"/>
        <end position="590"/>
    </location>
</feature>
<dbReference type="GO" id="GO:0006082">
    <property type="term" value="P:organic acid metabolic process"/>
    <property type="evidence" value="ECO:0007669"/>
    <property type="project" value="UniProtKB-ARBA"/>
</dbReference>
<evidence type="ECO:0000259" key="6">
    <source>
        <dbReference type="Pfam" id="PF02779"/>
    </source>
</evidence>
<dbReference type="Gene3D" id="3.40.50.970">
    <property type="match status" value="2"/>
</dbReference>
<keyword evidence="9" id="KW-1185">Reference proteome</keyword>
<dbReference type="KEGG" id="psyt:DSAG12_03273"/>
<comment type="similarity">
    <text evidence="4">Belongs to the transketolase family.</text>
</comment>
<reference evidence="8 9" key="1">
    <citation type="journal article" date="2020" name="Nature">
        <title>Isolation of an archaeon at the prokaryote-eukaryote interface.</title>
        <authorList>
            <person name="Imachi H."/>
            <person name="Nobu M.K."/>
            <person name="Nakahara N."/>
            <person name="Morono Y."/>
            <person name="Ogawara M."/>
            <person name="Takaki Y."/>
            <person name="Takano Y."/>
            <person name="Uematsu K."/>
            <person name="Ikuta T."/>
            <person name="Ito M."/>
            <person name="Matsui Y."/>
            <person name="Miyazaki M."/>
            <person name="Murata K."/>
            <person name="Saito Y."/>
            <person name="Sakai S."/>
            <person name="Song C."/>
            <person name="Tasumi E."/>
            <person name="Yamanaka Y."/>
            <person name="Yamaguchi T."/>
            <person name="Kamagata Y."/>
            <person name="Tamaki H."/>
            <person name="Takai K."/>
        </authorList>
    </citation>
    <scope>NUCLEOTIDE SEQUENCE [LARGE SCALE GENOMIC DNA]</scope>
    <source>
        <strain evidence="8 9">MK-D1</strain>
    </source>
</reference>
<dbReference type="GO" id="GO:0044272">
    <property type="term" value="P:sulfur compound biosynthetic process"/>
    <property type="evidence" value="ECO:0007669"/>
    <property type="project" value="UniProtKB-ARBA"/>
</dbReference>
<dbReference type="GO" id="GO:0005737">
    <property type="term" value="C:cytoplasm"/>
    <property type="evidence" value="ECO:0007669"/>
    <property type="project" value="UniProtKB-ARBA"/>
</dbReference>
<comment type="cofactor">
    <cofactor evidence="3">
        <name>thiamine diphosphate</name>
        <dbReference type="ChEBI" id="CHEBI:58937"/>
    </cofactor>
</comment>
<dbReference type="OrthoDB" id="25494at2157"/>
<comment type="cofactor">
    <cofactor evidence="2">
        <name>Mg(2+)</name>
        <dbReference type="ChEBI" id="CHEBI:18420"/>
    </cofactor>
</comment>
<dbReference type="InterPro" id="IPR033248">
    <property type="entry name" value="Transketolase_C"/>
</dbReference>
<dbReference type="InterPro" id="IPR009014">
    <property type="entry name" value="Transketo_C/PFOR_II"/>
</dbReference>
<gene>
    <name evidence="8" type="ORF">DSAG12_03273</name>
</gene>
<dbReference type="EMBL" id="CP042905">
    <property type="protein sequence ID" value="QEE17436.1"/>
    <property type="molecule type" value="Genomic_DNA"/>
</dbReference>
<dbReference type="RefSeq" id="WP_147664329.1">
    <property type="nucleotide sequence ID" value="NZ_CP042905.2"/>
</dbReference>
<dbReference type="InterPro" id="IPR051157">
    <property type="entry name" value="PDH/Transketolase"/>
</dbReference>
<dbReference type="Gene3D" id="3.40.50.920">
    <property type="match status" value="1"/>
</dbReference>
<dbReference type="PANTHER" id="PTHR43825">
    <property type="entry name" value="PYRUVATE DEHYDROGENASE E1 COMPONENT"/>
    <property type="match status" value="1"/>
</dbReference>
<evidence type="ECO:0000256" key="2">
    <source>
        <dbReference type="ARBA" id="ARBA00001946"/>
    </source>
</evidence>
<sequence length="652" mass="73464">MAAKVKFPIDMKAYRHVILNLNDEELSDAQVKQLKKNIELARDAIVFFTAYAGVKRLGGHTGGAFDITPEMIIADSIRKGRNHIHPVIFDEAGHRVAAHYLLAAINGFMPFEDLMQYRQAFCWLPGHPEKGETPGIEFSSGRLGHMWSFVNGVALANPHQKTLIMGSDGSQQEGNNAEAARFASTNNLEVKLFIDDNNMTITGHPKEYLRGYDIEKTLQGHGINTKICNNPEDIRDLYRVMRWAILEKGTAAVVIRRKMAQGIKGIEDTTKGHDVIPKEAAIEYLKVRKYDKAINLIENAIKQKAEFKYKGSTSEFRKARDKFGKVVCEILGKMSYEERIHKVKVIDNDLAGSTGLHFIKEEFPEVYINGGIMERNNFSVAAGFGNIPSRIGITATFSAFLEMLPSEITMARYNDANVLAHFSHSGVDWMADNNCHFGINHFFADNGIAEGDITRLYFPADWHQMGAIVKEVWDDPGLKFVFSTRSPTPFILDEKGNHMFDISRGYRFKPKKDEVVREGTDGYIVTYGEMLYRCLDVVETLREEGKFVGLINKPTINKTDKAMMAKIGQAPFVLLVESQNYKTGLGIRFGTWLLEAGYSPLYQHLGVTKLGITGLWEQLNHQGLNPYAITKVVRSLLAKSKKKGRDLRNWIK</sequence>
<dbReference type="SUPFAM" id="SSF52518">
    <property type="entry name" value="Thiamin diphosphate-binding fold (THDP-binding)"/>
    <property type="match status" value="2"/>
</dbReference>